<reference evidence="2 3" key="1">
    <citation type="submission" date="2016-06" db="EMBL/GenBank/DDBJ databases">
        <authorList>
            <person name="Kjaerup R.B."/>
            <person name="Dalgaard T.S."/>
            <person name="Juul-Madsen H.R."/>
        </authorList>
    </citation>
    <scope>NUCLEOTIDE SEQUENCE [LARGE SCALE GENOMIC DNA]</scope>
    <source>
        <strain evidence="2 3">1245752.6</strain>
    </source>
</reference>
<evidence type="ECO:0000313" key="3">
    <source>
        <dbReference type="Proteomes" id="UP000093757"/>
    </source>
</evidence>
<gene>
    <name evidence="2" type="ORF">A9W98_12605</name>
</gene>
<dbReference type="RefSeq" id="WP_065132991.1">
    <property type="nucleotide sequence ID" value="NZ_MAEM01000134.1"/>
</dbReference>
<feature type="region of interest" description="Disordered" evidence="1">
    <location>
        <begin position="398"/>
        <end position="422"/>
    </location>
</feature>
<comment type="caution">
    <text evidence="2">The sequence shown here is derived from an EMBL/GenBank/DDBJ whole genome shotgun (WGS) entry which is preliminary data.</text>
</comment>
<dbReference type="EMBL" id="MAEM01000134">
    <property type="protein sequence ID" value="OBS02854.1"/>
    <property type="molecule type" value="Genomic_DNA"/>
</dbReference>
<protein>
    <submittedName>
        <fullName evidence="2">Uncharacterized protein</fullName>
    </submittedName>
</protein>
<dbReference type="Proteomes" id="UP000093757">
    <property type="component" value="Unassembled WGS sequence"/>
</dbReference>
<name>A0A1A6BKV6_MYCGO</name>
<evidence type="ECO:0000256" key="1">
    <source>
        <dbReference type="SAM" id="MobiDB-lite"/>
    </source>
</evidence>
<dbReference type="OrthoDB" id="4456572at2"/>
<organism evidence="2 3">
    <name type="scientific">Mycobacterium gordonae</name>
    <dbReference type="NCBI Taxonomy" id="1778"/>
    <lineage>
        <taxon>Bacteria</taxon>
        <taxon>Bacillati</taxon>
        <taxon>Actinomycetota</taxon>
        <taxon>Actinomycetes</taxon>
        <taxon>Mycobacteriales</taxon>
        <taxon>Mycobacteriaceae</taxon>
        <taxon>Mycobacterium</taxon>
    </lineage>
</organism>
<accession>A0A1A6BKV6</accession>
<dbReference type="AlphaFoldDB" id="A0A1A6BKV6"/>
<sequence>MTNDEVPNLPAPVDHGEVVVSYHDEGLLIGGDPAAVESYLSRLRETAGRAAQVAGIDSASLGNVTGLLAGAASVLGNSGKYVQLHPDSLNALKNGNLIPGTDGFFRMMTRSDDGQFLTQLQWRPAKLGSDVMVSAQMIAVQVALKSAIADAEEAVRRVEGKVVSVLELAKATRAGDVLGSNLTISRMVDPLKRYGSLPNAYWDSVATLGPALNVTVEQLRDHVRRVLASFDRNLAVQERSKKLRNAIDDDRLGETLSLLVVAEESLYKWQRLHLARVESTEPEHLLRAIDEARELIAHHLREDADIYRRATEVLDGFAKPDAVQGFRFLAVRQLAAHRATLREELDRFAKARRHQIEAWEDFHIPSLLEAATARIESAKSTAGHVLEAAGQQLLRFSAQLKEPSQEKEPVKDRDMDRDNDSG</sequence>
<evidence type="ECO:0000313" key="2">
    <source>
        <dbReference type="EMBL" id="OBS02854.1"/>
    </source>
</evidence>
<feature type="compositionally biased region" description="Basic and acidic residues" evidence="1">
    <location>
        <begin position="403"/>
        <end position="422"/>
    </location>
</feature>
<proteinExistence type="predicted"/>